<protein>
    <recommendedName>
        <fullName evidence="3">Vesicle transport protein USE1</fullName>
    </recommendedName>
    <alternativeName>
        <fullName evidence="11">USE1-like protein</fullName>
    </alternativeName>
</protein>
<name>A0ABQ8TQF8_PERAM</name>
<dbReference type="InterPro" id="IPR019150">
    <property type="entry name" value="Vesicle_transport_protein_Use1"/>
</dbReference>
<evidence type="ECO:0000256" key="3">
    <source>
        <dbReference type="ARBA" id="ARBA00015843"/>
    </source>
</evidence>
<keyword evidence="6" id="KW-0256">Endoplasmic reticulum</keyword>
<keyword evidence="7" id="KW-0931">ER-Golgi transport</keyword>
<dbReference type="PANTHER" id="PTHR13050:SF7">
    <property type="entry name" value="VESICLE TRANSPORT PROTEIN USE1"/>
    <property type="match status" value="1"/>
</dbReference>
<dbReference type="Pfam" id="PF09753">
    <property type="entry name" value="Use1"/>
    <property type="match status" value="2"/>
</dbReference>
<organism evidence="13 14">
    <name type="scientific">Periplaneta americana</name>
    <name type="common">American cockroach</name>
    <name type="synonym">Blatta americana</name>
    <dbReference type="NCBI Taxonomy" id="6978"/>
    <lineage>
        <taxon>Eukaryota</taxon>
        <taxon>Metazoa</taxon>
        <taxon>Ecdysozoa</taxon>
        <taxon>Arthropoda</taxon>
        <taxon>Hexapoda</taxon>
        <taxon>Insecta</taxon>
        <taxon>Pterygota</taxon>
        <taxon>Neoptera</taxon>
        <taxon>Polyneoptera</taxon>
        <taxon>Dictyoptera</taxon>
        <taxon>Blattodea</taxon>
        <taxon>Blattoidea</taxon>
        <taxon>Blattidae</taxon>
        <taxon>Blattinae</taxon>
        <taxon>Periplaneta</taxon>
    </lineage>
</organism>
<comment type="caution">
    <text evidence="13">The sequence shown here is derived from an EMBL/GenBank/DDBJ whole genome shotgun (WGS) entry which is preliminary data.</text>
</comment>
<keyword evidence="10 12" id="KW-0472">Membrane</keyword>
<evidence type="ECO:0000256" key="10">
    <source>
        <dbReference type="ARBA" id="ARBA00023136"/>
    </source>
</evidence>
<evidence type="ECO:0000256" key="8">
    <source>
        <dbReference type="ARBA" id="ARBA00022927"/>
    </source>
</evidence>
<keyword evidence="9 12" id="KW-1133">Transmembrane helix</keyword>
<proteinExistence type="inferred from homology"/>
<sequence>YLYYIIYMMGMSRLEVNLRRLLSQCEHMAKDDPQKDWRLDKYIGALDEMVTDLQKLPKYTNPAEKIVAAQLLSHGPATSSEGITKEIHQTTTSKYTKELRDQLFQNDKGSEHNLRQRKQKSTGEDLDVLLKYHHSMQEKIADDMLLLARSLKEQSQLAGSIIKKDTESIEKSSNLTDRNFSKLKVESERLEEHSKRAYKCWMWVMIAVVVIIFISKYYLSSSKIFSIAGMGIVGSTKPLCHAITLNPSPTT</sequence>
<dbReference type="Proteomes" id="UP001148838">
    <property type="component" value="Unassembled WGS sequence"/>
</dbReference>
<evidence type="ECO:0000256" key="4">
    <source>
        <dbReference type="ARBA" id="ARBA00022448"/>
    </source>
</evidence>
<dbReference type="EMBL" id="JAJSOF020000005">
    <property type="protein sequence ID" value="KAJ4447962.1"/>
    <property type="molecule type" value="Genomic_DNA"/>
</dbReference>
<feature type="transmembrane region" description="Helical" evidence="12">
    <location>
        <begin position="201"/>
        <end position="219"/>
    </location>
</feature>
<accession>A0ABQ8TQF8</accession>
<comment type="subcellular location">
    <subcellularLocation>
        <location evidence="1">Endoplasmic reticulum membrane</location>
        <topology evidence="1">Single-pass type IV membrane protein</topology>
    </subcellularLocation>
</comment>
<comment type="similarity">
    <text evidence="2">Belongs to the USE1 family.</text>
</comment>
<evidence type="ECO:0000256" key="1">
    <source>
        <dbReference type="ARBA" id="ARBA00004163"/>
    </source>
</evidence>
<evidence type="ECO:0000313" key="13">
    <source>
        <dbReference type="EMBL" id="KAJ4447962.1"/>
    </source>
</evidence>
<evidence type="ECO:0000256" key="11">
    <source>
        <dbReference type="ARBA" id="ARBA00032711"/>
    </source>
</evidence>
<evidence type="ECO:0000256" key="7">
    <source>
        <dbReference type="ARBA" id="ARBA00022892"/>
    </source>
</evidence>
<gene>
    <name evidence="13" type="ORF">ANN_09972</name>
</gene>
<keyword evidence="14" id="KW-1185">Reference proteome</keyword>
<evidence type="ECO:0000256" key="6">
    <source>
        <dbReference type="ARBA" id="ARBA00022824"/>
    </source>
</evidence>
<keyword evidence="5 12" id="KW-0812">Transmembrane</keyword>
<evidence type="ECO:0000256" key="5">
    <source>
        <dbReference type="ARBA" id="ARBA00022692"/>
    </source>
</evidence>
<feature type="non-terminal residue" evidence="13">
    <location>
        <position position="1"/>
    </location>
</feature>
<evidence type="ECO:0000256" key="12">
    <source>
        <dbReference type="SAM" id="Phobius"/>
    </source>
</evidence>
<evidence type="ECO:0000256" key="9">
    <source>
        <dbReference type="ARBA" id="ARBA00022989"/>
    </source>
</evidence>
<dbReference type="PANTHER" id="PTHR13050">
    <property type="entry name" value="USE1-LIKE PROTEIN"/>
    <property type="match status" value="1"/>
</dbReference>
<keyword evidence="8" id="KW-0653">Protein transport</keyword>
<keyword evidence="4" id="KW-0813">Transport</keyword>
<evidence type="ECO:0000256" key="2">
    <source>
        <dbReference type="ARBA" id="ARBA00007891"/>
    </source>
</evidence>
<evidence type="ECO:0000313" key="14">
    <source>
        <dbReference type="Proteomes" id="UP001148838"/>
    </source>
</evidence>
<dbReference type="CDD" id="cd15860">
    <property type="entry name" value="SNARE_USE1"/>
    <property type="match status" value="1"/>
</dbReference>
<reference evidence="13 14" key="1">
    <citation type="journal article" date="2022" name="Allergy">
        <title>Genome assembly and annotation of Periplaneta americana reveal a comprehensive cockroach allergen profile.</title>
        <authorList>
            <person name="Wang L."/>
            <person name="Xiong Q."/>
            <person name="Saelim N."/>
            <person name="Wang L."/>
            <person name="Nong W."/>
            <person name="Wan A.T."/>
            <person name="Shi M."/>
            <person name="Liu X."/>
            <person name="Cao Q."/>
            <person name="Hui J.H.L."/>
            <person name="Sookrung N."/>
            <person name="Leung T.F."/>
            <person name="Tungtrongchitr A."/>
            <person name="Tsui S.K.W."/>
        </authorList>
    </citation>
    <scope>NUCLEOTIDE SEQUENCE [LARGE SCALE GENOMIC DNA]</scope>
    <source>
        <strain evidence="13">PWHHKU_190912</strain>
    </source>
</reference>